<gene>
    <name evidence="3" type="ORF">EV669_10910</name>
</gene>
<accession>A0ABY2CU61</accession>
<sequence length="203" mass="22469">MGANSFVQIEYNDMYNWYKTEINPSASHASLLKWCKDNDVEWPLASAWQKVSQRKNARKDSQLDSGASVESTTTGELANLAQRLAEAELKAERLAQELDVITTERDKLRHELQGLTEELISAMRDAEQSKADLQQTKTDLLQGKSRTSALKLVGGMALAVYKIPIKSGRLTGLAELRRDLDSVGVAISEDVIRSHLNAAAEVI</sequence>
<dbReference type="Proteomes" id="UP000294801">
    <property type="component" value="Unassembled WGS sequence"/>
</dbReference>
<evidence type="ECO:0000313" key="3">
    <source>
        <dbReference type="EMBL" id="TCW29536.1"/>
    </source>
</evidence>
<reference evidence="3 4" key="1">
    <citation type="submission" date="2019-03" db="EMBL/GenBank/DDBJ databases">
        <title>Genomic Encyclopedia of Type Strains, Phase IV (KMG-IV): sequencing the most valuable type-strain genomes for metagenomic binning, comparative biology and taxonomic classification.</title>
        <authorList>
            <person name="Goeker M."/>
        </authorList>
    </citation>
    <scope>NUCLEOTIDE SEQUENCE [LARGE SCALE GENOMIC DNA]</scope>
    <source>
        <strain evidence="3 4">DSM 18507</strain>
    </source>
</reference>
<evidence type="ECO:0000256" key="2">
    <source>
        <dbReference type="SAM" id="MobiDB-lite"/>
    </source>
</evidence>
<organism evidence="3 4">
    <name type="scientific">Gulbenkiania mobilis</name>
    <dbReference type="NCBI Taxonomy" id="397457"/>
    <lineage>
        <taxon>Bacteria</taxon>
        <taxon>Pseudomonadati</taxon>
        <taxon>Pseudomonadota</taxon>
        <taxon>Betaproteobacteria</taxon>
        <taxon>Neisseriales</taxon>
        <taxon>Chromobacteriaceae</taxon>
        <taxon>Gulbenkiania</taxon>
    </lineage>
</organism>
<name>A0ABY2CU61_GULMO</name>
<protein>
    <submittedName>
        <fullName evidence="3">Uncharacterized protein</fullName>
    </submittedName>
</protein>
<evidence type="ECO:0000313" key="4">
    <source>
        <dbReference type="Proteomes" id="UP000294801"/>
    </source>
</evidence>
<feature type="region of interest" description="Disordered" evidence="2">
    <location>
        <begin position="53"/>
        <end position="72"/>
    </location>
</feature>
<evidence type="ECO:0000256" key="1">
    <source>
        <dbReference type="SAM" id="Coils"/>
    </source>
</evidence>
<feature type="compositionally biased region" description="Polar residues" evidence="2">
    <location>
        <begin position="63"/>
        <end position="72"/>
    </location>
</feature>
<comment type="caution">
    <text evidence="3">The sequence shown here is derived from an EMBL/GenBank/DDBJ whole genome shotgun (WGS) entry which is preliminary data.</text>
</comment>
<proteinExistence type="predicted"/>
<keyword evidence="4" id="KW-1185">Reference proteome</keyword>
<feature type="coiled-coil region" evidence="1">
    <location>
        <begin position="77"/>
        <end position="136"/>
    </location>
</feature>
<keyword evidence="1" id="KW-0175">Coiled coil</keyword>
<dbReference type="EMBL" id="SMDA01000009">
    <property type="protein sequence ID" value="TCW29536.1"/>
    <property type="molecule type" value="Genomic_DNA"/>
</dbReference>